<dbReference type="InterPro" id="IPR020889">
    <property type="entry name" value="LipoPS_assembly_LptD"/>
</dbReference>
<dbReference type="PANTHER" id="PTHR30189">
    <property type="entry name" value="LPS-ASSEMBLY PROTEIN"/>
    <property type="match status" value="1"/>
</dbReference>
<dbReference type="Proteomes" id="UP000262379">
    <property type="component" value="Unassembled WGS sequence"/>
</dbReference>
<dbReference type="AlphaFoldDB" id="A0A371XIP7"/>
<feature type="domain" description="LPS-assembly protein LptD central" evidence="3">
    <location>
        <begin position="199"/>
        <end position="266"/>
    </location>
</feature>
<evidence type="ECO:0000259" key="3">
    <source>
        <dbReference type="Pfam" id="PF19838"/>
    </source>
</evidence>
<evidence type="ECO:0000313" key="4">
    <source>
        <dbReference type="EMBL" id="RFC69092.1"/>
    </source>
</evidence>
<name>A0A371XIP7_9HYPH</name>
<comment type="subunit">
    <text evidence="1">Component of the lipopolysaccharide transport and assembly complex.</text>
</comment>
<keyword evidence="5" id="KW-1185">Reference proteome</keyword>
<dbReference type="Pfam" id="PF04453">
    <property type="entry name" value="LptD"/>
    <property type="match status" value="1"/>
</dbReference>
<feature type="chain" id="PRO_5017090993" description="LPS-assembly protein LptD" evidence="1">
    <location>
        <begin position="30"/>
        <end position="796"/>
    </location>
</feature>
<organism evidence="4 5">
    <name type="scientific">Mesorhizobium denitrificans</name>
    <dbReference type="NCBI Taxonomy" id="2294114"/>
    <lineage>
        <taxon>Bacteria</taxon>
        <taxon>Pseudomonadati</taxon>
        <taxon>Pseudomonadota</taxon>
        <taxon>Alphaproteobacteria</taxon>
        <taxon>Hyphomicrobiales</taxon>
        <taxon>Phyllobacteriaceae</taxon>
        <taxon>Mesorhizobium</taxon>
    </lineage>
</organism>
<keyword evidence="1" id="KW-0998">Cell outer membrane</keyword>
<comment type="function">
    <text evidence="1">Involved in the assembly of lipopolysaccharide (LPS) at the surface of the outer membrane.</text>
</comment>
<accession>A0A371XIP7</accession>
<gene>
    <name evidence="1" type="primary">lptD</name>
    <name evidence="4" type="ORF">DY251_03075</name>
</gene>
<feature type="signal peptide" evidence="1">
    <location>
        <begin position="1"/>
        <end position="29"/>
    </location>
</feature>
<dbReference type="GO" id="GO:0043165">
    <property type="term" value="P:Gram-negative-bacterium-type cell outer membrane assembly"/>
    <property type="evidence" value="ECO:0007669"/>
    <property type="project" value="UniProtKB-UniRule"/>
</dbReference>
<comment type="similarity">
    <text evidence="1">Belongs to the LptD family.</text>
</comment>
<feature type="domain" description="LptD C-terminal" evidence="2">
    <location>
        <begin position="308"/>
        <end position="721"/>
    </location>
</feature>
<dbReference type="InterPro" id="IPR045659">
    <property type="entry name" value="LptD_2"/>
</dbReference>
<protein>
    <recommendedName>
        <fullName evidence="1">LPS-assembly protein LptD</fullName>
    </recommendedName>
</protein>
<keyword evidence="1" id="KW-0732">Signal</keyword>
<dbReference type="InterPro" id="IPR050218">
    <property type="entry name" value="LptD"/>
</dbReference>
<sequence length="796" mass="88189" precursor="true">MRRATERLRRQTALSCLFALSLGVFSASAQDLSQYAGQVPSDSQMLLESDVLTYDQDANTVSASGQVRIEYAGNHLVAERVTYDRNTGRLKAVGNVEIIEKDGNKIYTDEIDVTDDFADGFVNSLRVETVDKTYFAAESADRKAGNVTTFNNGVYTACEPCEEKPDSAPIWRVKSRKIIWNGQKKTIRFERSHFEMFGLPLAYLPAFEVPDPTVKRKSGFLFPGISFNSKLGAGLTVPYYFALSPTYDLTVKGTGYTKQGFLGEAEWRQKFNSGEYNLKIAGISQADPSAFESYSVDRGPADNPNKLRGMIGSKGRFAINPRWTFGWDLMLQSDKNFSRTYSIEGFNSYIHRSEVYLTGLGERNYFDMRFMKFQVQEKLRDDNSSSRDDKQPWVLPSFDYVAIPDEPVAGGELKMTFNSRVINRSRLDDVINSALPDDADVTAVRGVEGTDGRLSAEAEWKREFIAPGGLVITPLLALLGEARMADQSDASTAAIENMANQLGVGADVRSEYYRYMATAGLDVRWPVLFSTSSSTHILEPVAQIFVRPNEQDVTQLGLSNEDAQSFVFDATSLFDRDKFSGYDRVEGGTRANLGLRYAGSFGNGWSTNAIFGQSYQLGGLNSFAAPDLVNVGAESGLETDKSDYVGLVGFATPNGLSASLSGRFDEETFEARRAEARAAYSGTPLSLTAKYAYIQAQPIYGFATDRHEVSVGGSLKFHEYWRVFGSGTYDLESDYVSYNSFGFGYADECFTFALTYSESRTLIGDTRQTDNTQNIGFQLSFRTIGDFGNSSTNFLQ</sequence>
<comment type="caution">
    <text evidence="1">Lacks conserved residue(s) required for the propagation of feature annotation.</text>
</comment>
<dbReference type="EMBL" id="QURN01000002">
    <property type="protein sequence ID" value="RFC69092.1"/>
    <property type="molecule type" value="Genomic_DNA"/>
</dbReference>
<comment type="caution">
    <text evidence="4">The sequence shown here is derived from an EMBL/GenBank/DDBJ whole genome shotgun (WGS) entry which is preliminary data.</text>
</comment>
<dbReference type="Pfam" id="PF19838">
    <property type="entry name" value="LptD_2"/>
    <property type="match status" value="1"/>
</dbReference>
<comment type="subcellular location">
    <subcellularLocation>
        <location evidence="1">Cell outer membrane</location>
    </subcellularLocation>
</comment>
<dbReference type="HAMAP" id="MF_01411">
    <property type="entry name" value="LPS_assembly_LptD"/>
    <property type="match status" value="1"/>
</dbReference>
<dbReference type="GO" id="GO:1990351">
    <property type="term" value="C:transporter complex"/>
    <property type="evidence" value="ECO:0007669"/>
    <property type="project" value="TreeGrafter"/>
</dbReference>
<dbReference type="GO" id="GO:0009279">
    <property type="term" value="C:cell outer membrane"/>
    <property type="evidence" value="ECO:0007669"/>
    <property type="project" value="UniProtKB-SubCell"/>
</dbReference>
<dbReference type="PANTHER" id="PTHR30189:SF1">
    <property type="entry name" value="LPS-ASSEMBLY PROTEIN LPTD"/>
    <property type="match status" value="1"/>
</dbReference>
<dbReference type="InterPro" id="IPR007543">
    <property type="entry name" value="LptD_C"/>
</dbReference>
<dbReference type="GO" id="GO:0015920">
    <property type="term" value="P:lipopolysaccharide transport"/>
    <property type="evidence" value="ECO:0007669"/>
    <property type="project" value="InterPro"/>
</dbReference>
<reference evidence="5" key="1">
    <citation type="submission" date="2018-08" db="EMBL/GenBank/DDBJ databases">
        <authorList>
            <person name="Im W.T."/>
        </authorList>
    </citation>
    <scope>NUCLEOTIDE SEQUENCE [LARGE SCALE GENOMIC DNA]</scope>
    <source>
        <strain evidence="5">LA-28</strain>
    </source>
</reference>
<proteinExistence type="inferred from homology"/>
<evidence type="ECO:0000259" key="2">
    <source>
        <dbReference type="Pfam" id="PF04453"/>
    </source>
</evidence>
<evidence type="ECO:0000313" key="5">
    <source>
        <dbReference type="Proteomes" id="UP000262379"/>
    </source>
</evidence>
<keyword evidence="1" id="KW-0472">Membrane</keyword>
<dbReference type="Gene3D" id="2.60.450.10">
    <property type="entry name" value="Lipopolysaccharide (LPS) transport protein A like domain"/>
    <property type="match status" value="1"/>
</dbReference>
<evidence type="ECO:0000256" key="1">
    <source>
        <dbReference type="HAMAP-Rule" id="MF_01411"/>
    </source>
</evidence>
<dbReference type="RefSeq" id="WP_116622391.1">
    <property type="nucleotide sequence ID" value="NZ_QURN01000002.1"/>
</dbReference>